<gene>
    <name evidence="10" type="ORF">PENTCL1PPCAC_10600</name>
</gene>
<dbReference type="SUPFAM" id="SSF110942">
    <property type="entry name" value="HSP90 C-terminal domain"/>
    <property type="match status" value="1"/>
</dbReference>
<name>A0AAV5T7Y9_9BILA</name>
<evidence type="ECO:0000256" key="1">
    <source>
        <dbReference type="ARBA" id="ARBA00004173"/>
    </source>
</evidence>
<accession>A0AAV5T7Y9</accession>
<comment type="similarity">
    <text evidence="2">Belongs to the heat shock protein 90 family.</text>
</comment>
<dbReference type="PIRSF" id="PIRSF002583">
    <property type="entry name" value="Hsp90"/>
    <property type="match status" value="1"/>
</dbReference>
<dbReference type="CDD" id="cd16927">
    <property type="entry name" value="HATPase_Hsp90-like"/>
    <property type="match status" value="1"/>
</dbReference>
<feature type="non-terminal residue" evidence="10">
    <location>
        <position position="1"/>
    </location>
</feature>
<feature type="binding site" evidence="8">
    <location>
        <position position="77"/>
    </location>
    <ligand>
        <name>ATP</name>
        <dbReference type="ChEBI" id="CHEBI:30616"/>
    </ligand>
</feature>
<dbReference type="GO" id="GO:0070013">
    <property type="term" value="C:intracellular organelle lumen"/>
    <property type="evidence" value="ECO:0007669"/>
    <property type="project" value="UniProtKB-ARBA"/>
</dbReference>
<dbReference type="Gene3D" id="3.40.50.11260">
    <property type="match status" value="1"/>
</dbReference>
<dbReference type="SUPFAM" id="SSF55874">
    <property type="entry name" value="ATPase domain of HSP90 chaperone/DNA topoisomerase II/histidine kinase"/>
    <property type="match status" value="1"/>
</dbReference>
<keyword evidence="11" id="KW-1185">Reference proteome</keyword>
<dbReference type="Gene3D" id="3.30.565.10">
    <property type="entry name" value="Histidine kinase-like ATPase, C-terminal domain"/>
    <property type="match status" value="1"/>
</dbReference>
<dbReference type="GO" id="GO:0005524">
    <property type="term" value="F:ATP binding"/>
    <property type="evidence" value="ECO:0007669"/>
    <property type="project" value="UniProtKB-KW"/>
</dbReference>
<evidence type="ECO:0000313" key="11">
    <source>
        <dbReference type="Proteomes" id="UP001432027"/>
    </source>
</evidence>
<comment type="caution">
    <text evidence="10">The sequence shown here is derived from an EMBL/GenBank/DDBJ whole genome shotgun (WGS) entry which is preliminary data.</text>
</comment>
<feature type="binding site" evidence="8">
    <location>
        <position position="115"/>
    </location>
    <ligand>
        <name>ATP</name>
        <dbReference type="ChEBI" id="CHEBI:30616"/>
    </ligand>
</feature>
<keyword evidence="7" id="KW-0143">Chaperone</keyword>
<dbReference type="AlphaFoldDB" id="A0AAV5T7Y9"/>
<keyword evidence="5" id="KW-0809">Transit peptide</keyword>
<reference evidence="10" key="1">
    <citation type="submission" date="2023-10" db="EMBL/GenBank/DDBJ databases">
        <title>Genome assembly of Pristionchus species.</title>
        <authorList>
            <person name="Yoshida K."/>
            <person name="Sommer R.J."/>
        </authorList>
    </citation>
    <scope>NUCLEOTIDE SEQUENCE</scope>
    <source>
        <strain evidence="10">RS0144</strain>
    </source>
</reference>
<keyword evidence="3 8" id="KW-0547">Nucleotide-binding</keyword>
<evidence type="ECO:0000313" key="10">
    <source>
        <dbReference type="EMBL" id="GMS88425.1"/>
    </source>
</evidence>
<evidence type="ECO:0000256" key="5">
    <source>
        <dbReference type="ARBA" id="ARBA00022946"/>
    </source>
</evidence>
<dbReference type="InterPro" id="IPR003594">
    <property type="entry name" value="HATPase_dom"/>
</dbReference>
<feature type="binding site" evidence="8">
    <location>
        <begin position="154"/>
        <end position="159"/>
    </location>
    <ligand>
        <name>ATP</name>
        <dbReference type="ChEBI" id="CHEBI:30616"/>
    </ligand>
</feature>
<dbReference type="Proteomes" id="UP001432027">
    <property type="component" value="Unassembled WGS sequence"/>
</dbReference>
<dbReference type="InterPro" id="IPR020568">
    <property type="entry name" value="Ribosomal_Su5_D2-typ_SF"/>
</dbReference>
<keyword evidence="4 8" id="KW-0067">ATP-binding</keyword>
<dbReference type="Pfam" id="PF00183">
    <property type="entry name" value="HSP90"/>
    <property type="match status" value="1"/>
</dbReference>
<dbReference type="InterPro" id="IPR020575">
    <property type="entry name" value="Hsp90_N"/>
</dbReference>
<evidence type="ECO:0000256" key="7">
    <source>
        <dbReference type="ARBA" id="ARBA00023186"/>
    </source>
</evidence>
<dbReference type="EMBL" id="BTSX01000003">
    <property type="protein sequence ID" value="GMS88425.1"/>
    <property type="molecule type" value="Genomic_DNA"/>
</dbReference>
<evidence type="ECO:0000256" key="2">
    <source>
        <dbReference type="ARBA" id="ARBA00008239"/>
    </source>
</evidence>
<evidence type="ECO:0000259" key="9">
    <source>
        <dbReference type="SMART" id="SM00387"/>
    </source>
</evidence>
<evidence type="ECO:0000256" key="6">
    <source>
        <dbReference type="ARBA" id="ARBA00023128"/>
    </source>
</evidence>
<dbReference type="FunFam" id="3.40.50.11260:FF:000004">
    <property type="entry name" value="Heat shock protein 75 mitochondrial"/>
    <property type="match status" value="1"/>
</dbReference>
<feature type="binding site" evidence="8">
    <location>
        <position position="204"/>
    </location>
    <ligand>
        <name>ATP</name>
        <dbReference type="ChEBI" id="CHEBI:30616"/>
    </ligand>
</feature>
<dbReference type="PRINTS" id="PR00775">
    <property type="entry name" value="HEATSHOCK90"/>
</dbReference>
<dbReference type="GO" id="GO:0051082">
    <property type="term" value="F:unfolded protein binding"/>
    <property type="evidence" value="ECO:0007669"/>
    <property type="project" value="InterPro"/>
</dbReference>
<dbReference type="SUPFAM" id="SSF54211">
    <property type="entry name" value="Ribosomal protein S5 domain 2-like"/>
    <property type="match status" value="1"/>
</dbReference>
<keyword evidence="6" id="KW-0496">Mitochondrion</keyword>
<dbReference type="GO" id="GO:0140662">
    <property type="term" value="F:ATP-dependent protein folding chaperone"/>
    <property type="evidence" value="ECO:0007669"/>
    <property type="project" value="InterPro"/>
</dbReference>
<dbReference type="Pfam" id="PF13589">
    <property type="entry name" value="HATPase_c_3"/>
    <property type="match status" value="1"/>
</dbReference>
<dbReference type="NCBIfam" id="NF003555">
    <property type="entry name" value="PRK05218.1"/>
    <property type="match status" value="1"/>
</dbReference>
<dbReference type="GO" id="GO:0005739">
    <property type="term" value="C:mitochondrion"/>
    <property type="evidence" value="ECO:0007669"/>
    <property type="project" value="UniProtKB-SubCell"/>
</dbReference>
<evidence type="ECO:0000256" key="4">
    <source>
        <dbReference type="ARBA" id="ARBA00022840"/>
    </source>
</evidence>
<feature type="binding site" evidence="8">
    <location>
        <position position="363"/>
    </location>
    <ligand>
        <name>ATP</name>
        <dbReference type="ChEBI" id="CHEBI:30616"/>
    </ligand>
</feature>
<dbReference type="FunFam" id="1.20.120.790:FF:000004">
    <property type="entry name" value="Heat shock protein 75 kDa"/>
    <property type="match status" value="1"/>
</dbReference>
<dbReference type="PANTHER" id="PTHR11528">
    <property type="entry name" value="HEAT SHOCK PROTEIN 90 FAMILY MEMBER"/>
    <property type="match status" value="1"/>
</dbReference>
<dbReference type="InterPro" id="IPR001404">
    <property type="entry name" value="Hsp90_fam"/>
</dbReference>
<dbReference type="SMART" id="SM00387">
    <property type="entry name" value="HATPase_c"/>
    <property type="match status" value="1"/>
</dbReference>
<proteinExistence type="inferred from homology"/>
<dbReference type="GO" id="GO:0016887">
    <property type="term" value="F:ATP hydrolysis activity"/>
    <property type="evidence" value="ECO:0007669"/>
    <property type="project" value="InterPro"/>
</dbReference>
<organism evidence="10 11">
    <name type="scientific">Pristionchus entomophagus</name>
    <dbReference type="NCBI Taxonomy" id="358040"/>
    <lineage>
        <taxon>Eukaryota</taxon>
        <taxon>Metazoa</taxon>
        <taxon>Ecdysozoa</taxon>
        <taxon>Nematoda</taxon>
        <taxon>Chromadorea</taxon>
        <taxon>Rhabditida</taxon>
        <taxon>Rhabditina</taxon>
        <taxon>Diplogasteromorpha</taxon>
        <taxon>Diplogasteroidea</taxon>
        <taxon>Neodiplogasteridae</taxon>
        <taxon>Pristionchus</taxon>
    </lineage>
</organism>
<feature type="binding site" evidence="8">
    <location>
        <position position="73"/>
    </location>
    <ligand>
        <name>ATP</name>
        <dbReference type="ChEBI" id="CHEBI:30616"/>
    </ligand>
</feature>
<feature type="binding site" evidence="8">
    <location>
        <position position="120"/>
    </location>
    <ligand>
        <name>ATP</name>
        <dbReference type="ChEBI" id="CHEBI:30616"/>
    </ligand>
</feature>
<dbReference type="Gene3D" id="3.30.230.80">
    <property type="match status" value="1"/>
</dbReference>
<sequence>IQMRSVRSLSRLSRVLSSQVAPSRTLQVRLISVAPRALSSTQPERREFQAETAKLLDIVAKSLYSDSEVFVRELISNSSDAIEKRRLANLDKGDALNGEIRITVDEAKNTIVFQDNGIGMTKDELVSYLGTIAHSGSKAFVQENAEKAENVIGQFGVGFYSAFMVADEVFVKTRKAGEEKGIQWMWNGGNSYEMSEGVETTEGTTIQIHLKKGDAEIYSQFLRMKDIIEKYSYFVSAPIILNEERVNSLNAIWTANPKEVSPEQHDQFFAQLTRMHHPHLQHDRPAYYIHYKADSPLSIRSIMYVPSHRVSQMEFATQGEEYGLSLYARRVLIKAKAKELLPKYLRFVIGVVDCEDIPLNLSREMLQNDPVVAKLRRVLTDKILAFFVQQMKKDPIKYNDIYKNIALYLKEGIVLEPEQNVKEDIARLLQLASSNSREGTLTSLSDYITRMQEGQKEIYYMYAPSRQLAESSPYLEVVKGEGKEVLFLLDPADEVVFLSLGQFKGHNLVSVEKWAEKADKPEDKKELGEKKELYDWVKNTLGSVKVNEVKGSRRVSEHPAMISVQTEMGAARHFLRMGETKGNEHLAFLKPTLHLHLNHPVTEGLIALKRTDPKTAQLLLEQIYDNALLTAGLMTDSRNMIPRLNDLLTKLLGKEKSTILTP</sequence>
<evidence type="ECO:0000256" key="3">
    <source>
        <dbReference type="ARBA" id="ARBA00022741"/>
    </source>
</evidence>
<dbReference type="Gene3D" id="1.20.120.790">
    <property type="entry name" value="Heat shock protein 90, C-terminal domain"/>
    <property type="match status" value="1"/>
</dbReference>
<feature type="domain" description="Histidine kinase/HSP90-like ATPase" evidence="9">
    <location>
        <begin position="66"/>
        <end position="214"/>
    </location>
</feature>
<evidence type="ECO:0000256" key="8">
    <source>
        <dbReference type="PIRSR" id="PIRSR002583-1"/>
    </source>
</evidence>
<dbReference type="InterPro" id="IPR037196">
    <property type="entry name" value="HSP90_C"/>
</dbReference>
<dbReference type="FunFam" id="3.30.230.80:FF:000004">
    <property type="entry name" value="Heat shock protein 75 kDa"/>
    <property type="match status" value="1"/>
</dbReference>
<comment type="subcellular location">
    <subcellularLocation>
        <location evidence="1">Mitochondrion</location>
    </subcellularLocation>
</comment>
<feature type="binding site" evidence="8">
    <location>
        <begin position="135"/>
        <end position="136"/>
    </location>
    <ligand>
        <name>ATP</name>
        <dbReference type="ChEBI" id="CHEBI:30616"/>
    </ligand>
</feature>
<dbReference type="InterPro" id="IPR036890">
    <property type="entry name" value="HATPase_C_sf"/>
</dbReference>
<dbReference type="HAMAP" id="MF_00505">
    <property type="entry name" value="HSP90"/>
    <property type="match status" value="1"/>
</dbReference>
<protein>
    <recommendedName>
        <fullName evidence="9">Histidine kinase/HSP90-like ATPase domain-containing protein</fullName>
    </recommendedName>
</protein>